<keyword evidence="2" id="KW-0378">Hydrolase</keyword>
<evidence type="ECO:0000256" key="2">
    <source>
        <dbReference type="ARBA" id="ARBA00022801"/>
    </source>
</evidence>
<gene>
    <name evidence="4" type="ORF">K435DRAFT_644905</name>
</gene>
<dbReference type="SUPFAM" id="SSF53474">
    <property type="entry name" value="alpha/beta-Hydrolases"/>
    <property type="match status" value="1"/>
</dbReference>
<dbReference type="Pfam" id="PF00135">
    <property type="entry name" value="COesterase"/>
    <property type="match status" value="1"/>
</dbReference>
<dbReference type="GO" id="GO:0016787">
    <property type="term" value="F:hydrolase activity"/>
    <property type="evidence" value="ECO:0007669"/>
    <property type="project" value="UniProtKB-KW"/>
</dbReference>
<dbReference type="Proteomes" id="UP000297245">
    <property type="component" value="Unassembled WGS sequence"/>
</dbReference>
<evidence type="ECO:0000256" key="1">
    <source>
        <dbReference type="ARBA" id="ARBA00005964"/>
    </source>
</evidence>
<dbReference type="AlphaFoldDB" id="A0A4S8MUD7"/>
<dbReference type="InterPro" id="IPR002018">
    <property type="entry name" value="CarbesteraseB"/>
</dbReference>
<comment type="similarity">
    <text evidence="1">Belongs to the type-B carboxylesterase/lipase family.</text>
</comment>
<evidence type="ECO:0000259" key="3">
    <source>
        <dbReference type="Pfam" id="PF00135"/>
    </source>
</evidence>
<protein>
    <recommendedName>
        <fullName evidence="3">Carboxylesterase type B domain-containing protein</fullName>
    </recommendedName>
</protein>
<dbReference type="OrthoDB" id="408631at2759"/>
<organism evidence="4 5">
    <name type="scientific">Dendrothele bispora (strain CBS 962.96)</name>
    <dbReference type="NCBI Taxonomy" id="1314807"/>
    <lineage>
        <taxon>Eukaryota</taxon>
        <taxon>Fungi</taxon>
        <taxon>Dikarya</taxon>
        <taxon>Basidiomycota</taxon>
        <taxon>Agaricomycotina</taxon>
        <taxon>Agaricomycetes</taxon>
        <taxon>Agaricomycetidae</taxon>
        <taxon>Agaricales</taxon>
        <taxon>Agaricales incertae sedis</taxon>
        <taxon>Dendrothele</taxon>
    </lineage>
</organism>
<reference evidence="4 5" key="1">
    <citation type="journal article" date="2019" name="Nat. Ecol. Evol.">
        <title>Megaphylogeny resolves global patterns of mushroom evolution.</title>
        <authorList>
            <person name="Varga T."/>
            <person name="Krizsan K."/>
            <person name="Foldi C."/>
            <person name="Dima B."/>
            <person name="Sanchez-Garcia M."/>
            <person name="Sanchez-Ramirez S."/>
            <person name="Szollosi G.J."/>
            <person name="Szarkandi J.G."/>
            <person name="Papp V."/>
            <person name="Albert L."/>
            <person name="Andreopoulos W."/>
            <person name="Angelini C."/>
            <person name="Antonin V."/>
            <person name="Barry K.W."/>
            <person name="Bougher N.L."/>
            <person name="Buchanan P."/>
            <person name="Buyck B."/>
            <person name="Bense V."/>
            <person name="Catcheside P."/>
            <person name="Chovatia M."/>
            <person name="Cooper J."/>
            <person name="Damon W."/>
            <person name="Desjardin D."/>
            <person name="Finy P."/>
            <person name="Geml J."/>
            <person name="Haridas S."/>
            <person name="Hughes K."/>
            <person name="Justo A."/>
            <person name="Karasinski D."/>
            <person name="Kautmanova I."/>
            <person name="Kiss B."/>
            <person name="Kocsube S."/>
            <person name="Kotiranta H."/>
            <person name="LaButti K.M."/>
            <person name="Lechner B.E."/>
            <person name="Liimatainen K."/>
            <person name="Lipzen A."/>
            <person name="Lukacs Z."/>
            <person name="Mihaltcheva S."/>
            <person name="Morgado L.N."/>
            <person name="Niskanen T."/>
            <person name="Noordeloos M.E."/>
            <person name="Ohm R.A."/>
            <person name="Ortiz-Santana B."/>
            <person name="Ovrebo C."/>
            <person name="Racz N."/>
            <person name="Riley R."/>
            <person name="Savchenko A."/>
            <person name="Shiryaev A."/>
            <person name="Soop K."/>
            <person name="Spirin V."/>
            <person name="Szebenyi C."/>
            <person name="Tomsovsky M."/>
            <person name="Tulloss R.E."/>
            <person name="Uehling J."/>
            <person name="Grigoriev I.V."/>
            <person name="Vagvolgyi C."/>
            <person name="Papp T."/>
            <person name="Martin F.M."/>
            <person name="Miettinen O."/>
            <person name="Hibbett D.S."/>
            <person name="Nagy L.G."/>
        </authorList>
    </citation>
    <scope>NUCLEOTIDE SEQUENCE [LARGE SCALE GENOMIC DNA]</scope>
    <source>
        <strain evidence="4 5">CBS 962.96</strain>
    </source>
</reference>
<accession>A0A4S8MUD7</accession>
<dbReference type="EMBL" id="ML179041">
    <property type="protein sequence ID" value="THV06827.1"/>
    <property type="molecule type" value="Genomic_DNA"/>
</dbReference>
<evidence type="ECO:0000313" key="4">
    <source>
        <dbReference type="EMBL" id="THV06827.1"/>
    </source>
</evidence>
<dbReference type="PANTHER" id="PTHR43142">
    <property type="entry name" value="CARBOXYLIC ESTER HYDROLASE"/>
    <property type="match status" value="1"/>
</dbReference>
<keyword evidence="5" id="KW-1185">Reference proteome</keyword>
<evidence type="ECO:0000313" key="5">
    <source>
        <dbReference type="Proteomes" id="UP000297245"/>
    </source>
</evidence>
<sequence>MNVGLHDQRAGLEWVQRHITKFGGDPDNVSIYRESAGGASMVMQVSFFMTIVGIMDSNS</sequence>
<dbReference type="Gene3D" id="3.40.50.1820">
    <property type="entry name" value="alpha/beta hydrolase"/>
    <property type="match status" value="1"/>
</dbReference>
<dbReference type="PANTHER" id="PTHR43142:SF1">
    <property type="entry name" value="CARBOXYLIC ESTER HYDROLASE"/>
    <property type="match status" value="1"/>
</dbReference>
<dbReference type="InterPro" id="IPR029058">
    <property type="entry name" value="AB_hydrolase_fold"/>
</dbReference>
<proteinExistence type="inferred from homology"/>
<feature type="domain" description="Carboxylesterase type B" evidence="3">
    <location>
        <begin position="2"/>
        <end position="45"/>
    </location>
</feature>
<name>A0A4S8MUD7_DENBC</name>